<sequence length="8" mass="922">MSELWPGC</sequence>
<dbReference type="EMBL" id="GBXM01031934">
    <property type="protein sequence ID" value="JAH76643.1"/>
    <property type="molecule type" value="Transcribed_RNA"/>
</dbReference>
<evidence type="ECO:0000313" key="1">
    <source>
        <dbReference type="EMBL" id="JAH76643.1"/>
    </source>
</evidence>
<organism evidence="1">
    <name type="scientific">Anguilla anguilla</name>
    <name type="common">European freshwater eel</name>
    <name type="synonym">Muraena anguilla</name>
    <dbReference type="NCBI Taxonomy" id="7936"/>
    <lineage>
        <taxon>Eukaryota</taxon>
        <taxon>Metazoa</taxon>
        <taxon>Chordata</taxon>
        <taxon>Craniata</taxon>
        <taxon>Vertebrata</taxon>
        <taxon>Euteleostomi</taxon>
        <taxon>Actinopterygii</taxon>
        <taxon>Neopterygii</taxon>
        <taxon>Teleostei</taxon>
        <taxon>Anguilliformes</taxon>
        <taxon>Anguillidae</taxon>
        <taxon>Anguilla</taxon>
    </lineage>
</organism>
<accession>A0A0E9VHE5</accession>
<reference evidence="1" key="1">
    <citation type="submission" date="2014-11" db="EMBL/GenBank/DDBJ databases">
        <authorList>
            <person name="Amaro Gonzalez C."/>
        </authorList>
    </citation>
    <scope>NUCLEOTIDE SEQUENCE</scope>
</reference>
<proteinExistence type="predicted"/>
<reference evidence="1" key="2">
    <citation type="journal article" date="2015" name="Fish Shellfish Immunol.">
        <title>Early steps in the European eel (Anguilla anguilla)-Vibrio vulnificus interaction in the gills: Role of the RtxA13 toxin.</title>
        <authorList>
            <person name="Callol A."/>
            <person name="Pajuelo D."/>
            <person name="Ebbesson L."/>
            <person name="Teles M."/>
            <person name="MacKenzie S."/>
            <person name="Amaro C."/>
        </authorList>
    </citation>
    <scope>NUCLEOTIDE SEQUENCE</scope>
</reference>
<name>A0A0E9VHE5_ANGAN</name>
<protein>
    <submittedName>
        <fullName evidence="1">Uncharacterized protein</fullName>
    </submittedName>
</protein>